<keyword evidence="4" id="KW-0472">Membrane</keyword>
<dbReference type="GO" id="GO:0008643">
    <property type="term" value="P:carbohydrate transport"/>
    <property type="evidence" value="ECO:0007669"/>
    <property type="project" value="InterPro"/>
</dbReference>
<dbReference type="AlphaFoldDB" id="A0A844TPE0"/>
<dbReference type="Pfam" id="PF04966">
    <property type="entry name" value="OprB"/>
    <property type="match status" value="1"/>
</dbReference>
<evidence type="ECO:0000313" key="9">
    <source>
        <dbReference type="EMBL" id="MVT77684.1"/>
    </source>
</evidence>
<evidence type="ECO:0000256" key="7">
    <source>
        <dbReference type="RuleBase" id="RU363072"/>
    </source>
</evidence>
<dbReference type="GO" id="GO:0015288">
    <property type="term" value="F:porin activity"/>
    <property type="evidence" value="ECO:0007669"/>
    <property type="project" value="InterPro"/>
</dbReference>
<dbReference type="PANTHER" id="PTHR34001:SF3">
    <property type="entry name" value="BLL7405 PROTEIN"/>
    <property type="match status" value="1"/>
</dbReference>
<dbReference type="PANTHER" id="PTHR34001">
    <property type="entry name" value="BLL7405 PROTEIN"/>
    <property type="match status" value="1"/>
</dbReference>
<dbReference type="Pfam" id="PF13505">
    <property type="entry name" value="OMP_b-brl"/>
    <property type="match status" value="1"/>
</dbReference>
<organism evidence="9 10">
    <name type="scientific">Bradyrhizobium cajani</name>
    <dbReference type="NCBI Taxonomy" id="1928661"/>
    <lineage>
        <taxon>Bacteria</taxon>
        <taxon>Pseudomonadati</taxon>
        <taxon>Pseudomonadota</taxon>
        <taxon>Alphaproteobacteria</taxon>
        <taxon>Hyphomicrobiales</taxon>
        <taxon>Nitrobacteraceae</taxon>
        <taxon>Bradyrhizobium</taxon>
    </lineage>
</organism>
<dbReference type="Proteomes" id="UP000449969">
    <property type="component" value="Unassembled WGS sequence"/>
</dbReference>
<dbReference type="Gene3D" id="2.40.160.20">
    <property type="match status" value="1"/>
</dbReference>
<comment type="caution">
    <text evidence="9">The sequence shown here is derived from an EMBL/GenBank/DDBJ whole genome shotgun (WGS) entry which is preliminary data.</text>
</comment>
<name>A0A844TPE0_9BRAD</name>
<gene>
    <name evidence="9" type="ORF">GPL20_32305</name>
</gene>
<comment type="similarity">
    <text evidence="2 7">Belongs to the OprB family.</text>
</comment>
<evidence type="ECO:0000259" key="8">
    <source>
        <dbReference type="Pfam" id="PF13505"/>
    </source>
</evidence>
<accession>A0A844TPE0</accession>
<dbReference type="EMBL" id="WQNE01000037">
    <property type="protein sequence ID" value="MVT77684.1"/>
    <property type="molecule type" value="Genomic_DNA"/>
</dbReference>
<sequence>MLIAAGGTHSRLGACVLTLRGHRHRYLRTAAAIASGVLAFPCASLAADLPLKARAAKTVYDWTGFYVGGHFGYGDASFGPGTNPLPLHGVILPPSATGFSGGYQLGYNRQLANRVVLGIEADSTFTGARDIVAHERSPAPFNTTLDYVGTVRGRIGYAFDRFMPFVTGGFAWGHTHINVNDADGVSELFPVGKYQTGWTAGLGLEFAVSGNWTAKAEYDYVALSRRTYDLSGFGLGNVDVEPRVHLFKLGLNYQFGDTPWMAPINGKTKLPESGDWNVHAQTTVLPQGYGPIHSPYASPQSLPGSGQFQATWTTTAFLGARLWDGGEFYFNPELAQGFGINGTLGLAGFSNGEAQKAGAPFPKIRAQRYYFKQTFGLGGEQEEVPDAPNQLAGKRDIDRVTLIVGRFAVGDFFDGNSYAKDPRADFMNWAMWASAAYDFPADLPGYTRGAVVEFNRKEWAVRAGLFQVPDAPNSDTLVYKTGGAVVEFEERHAIFEQPGKLRVGVFANGGNTANYREVLALAAANPALDINDITTANRRQRSKYGFYVNLEQQIVNDVGLFARASWNDGQNQILSFTDIDRSVSAGLSVKGSRWGRPDDTVGIGGAINGLSAAHRDFLAAGGVGLLIGDGRLNYSNERILEAYYAYSVLKGVTLTADYQLITNPAYNADRGPVSIFSGRLHAEF</sequence>
<proteinExistence type="inferred from homology"/>
<dbReference type="RefSeq" id="WP_157335457.1">
    <property type="nucleotide sequence ID" value="NZ_JANADL010000013.1"/>
</dbReference>
<evidence type="ECO:0000256" key="6">
    <source>
        <dbReference type="ARBA" id="ARBA00038306"/>
    </source>
</evidence>
<protein>
    <submittedName>
        <fullName evidence="9">Outer membrane beta-barrel protein</fullName>
    </submittedName>
</protein>
<evidence type="ECO:0000256" key="2">
    <source>
        <dbReference type="ARBA" id="ARBA00008769"/>
    </source>
</evidence>
<dbReference type="SUPFAM" id="SSF56925">
    <property type="entry name" value="OMPA-like"/>
    <property type="match status" value="1"/>
</dbReference>
<dbReference type="Gene3D" id="2.40.160.180">
    <property type="entry name" value="Carbohydrate-selective porin OprB"/>
    <property type="match status" value="1"/>
</dbReference>
<dbReference type="OrthoDB" id="5755240at2"/>
<feature type="domain" description="Outer membrane protein beta-barrel" evidence="8">
    <location>
        <begin position="55"/>
        <end position="255"/>
    </location>
</feature>
<evidence type="ECO:0000256" key="1">
    <source>
        <dbReference type="ARBA" id="ARBA00004442"/>
    </source>
</evidence>
<comment type="similarity">
    <text evidence="6">Belongs to the Omp25/RopB family.</text>
</comment>
<comment type="subcellular location">
    <subcellularLocation>
        <location evidence="1">Cell outer membrane</location>
    </subcellularLocation>
</comment>
<keyword evidence="10" id="KW-1185">Reference proteome</keyword>
<dbReference type="InterPro" id="IPR038673">
    <property type="entry name" value="OprB_sf"/>
</dbReference>
<evidence type="ECO:0000256" key="3">
    <source>
        <dbReference type="ARBA" id="ARBA00022729"/>
    </source>
</evidence>
<dbReference type="GO" id="GO:0009279">
    <property type="term" value="C:cell outer membrane"/>
    <property type="evidence" value="ECO:0007669"/>
    <property type="project" value="UniProtKB-SubCell"/>
</dbReference>
<evidence type="ECO:0000313" key="10">
    <source>
        <dbReference type="Proteomes" id="UP000449969"/>
    </source>
</evidence>
<keyword evidence="3" id="KW-0732">Signal</keyword>
<evidence type="ECO:0000256" key="5">
    <source>
        <dbReference type="ARBA" id="ARBA00023237"/>
    </source>
</evidence>
<reference evidence="9 10" key="1">
    <citation type="submission" date="2019-12" db="EMBL/GenBank/DDBJ databases">
        <title>Draft genome sequences Bradyrhizobium cajani AMBPC1010, Bradyrhizobium pachyrhizi AMBPC1040 and Bradyrhizobium yuanmingense ALSPC3051, three plant growth promoting strains isolated from nodules of Cajanus cajan L. in Dominican Republic.</title>
        <authorList>
            <person name="Flores-Felix J.D."/>
            <person name="Araujo J."/>
            <person name="Diaz-Alcantara C."/>
            <person name="Gonzalez-Andres F."/>
            <person name="Velazquez E."/>
        </authorList>
    </citation>
    <scope>NUCLEOTIDE SEQUENCE [LARGE SCALE GENOMIC DNA]</scope>
    <source>
        <strain evidence="9 10">1010</strain>
    </source>
</reference>
<dbReference type="InterPro" id="IPR011250">
    <property type="entry name" value="OMP/PagP_B-barrel"/>
</dbReference>
<dbReference type="InterPro" id="IPR051692">
    <property type="entry name" value="OMP-like"/>
</dbReference>
<dbReference type="InterPro" id="IPR027385">
    <property type="entry name" value="Beta-barrel_OMP"/>
</dbReference>
<keyword evidence="5" id="KW-0998">Cell outer membrane</keyword>
<evidence type="ECO:0000256" key="4">
    <source>
        <dbReference type="ARBA" id="ARBA00023136"/>
    </source>
</evidence>
<dbReference type="InterPro" id="IPR007049">
    <property type="entry name" value="Carb-sel_porin_OprB"/>
</dbReference>